<protein>
    <recommendedName>
        <fullName evidence="4">DUF1764-domain-containing protein</fullName>
    </recommendedName>
</protein>
<accession>K1VP66</accession>
<feature type="compositionally biased region" description="Basic and acidic residues" evidence="1">
    <location>
        <begin position="47"/>
        <end position="99"/>
    </location>
</feature>
<gene>
    <name evidence="2" type="ORF">A1Q2_03313</name>
</gene>
<dbReference type="InterPro" id="IPR013885">
    <property type="entry name" value="DUF1764_euk"/>
</dbReference>
<evidence type="ECO:0000313" key="2">
    <source>
        <dbReference type="EMBL" id="EKD02421.1"/>
    </source>
</evidence>
<evidence type="ECO:0000256" key="1">
    <source>
        <dbReference type="SAM" id="MobiDB-lite"/>
    </source>
</evidence>
<feature type="region of interest" description="Disordered" evidence="1">
    <location>
        <begin position="112"/>
        <end position="146"/>
    </location>
</feature>
<dbReference type="Pfam" id="PF08576">
    <property type="entry name" value="DUF1764"/>
    <property type="match status" value="1"/>
</dbReference>
<dbReference type="HOGENOM" id="CLU_103523_1_1_1"/>
<dbReference type="OMA" id="WNVYKAD"/>
<feature type="region of interest" description="Disordered" evidence="1">
    <location>
        <begin position="1"/>
        <end position="100"/>
    </location>
</feature>
<dbReference type="AlphaFoldDB" id="K1VP66"/>
<proteinExistence type="predicted"/>
<evidence type="ECO:0008006" key="4">
    <source>
        <dbReference type="Google" id="ProtNLM"/>
    </source>
</evidence>
<keyword evidence="3" id="KW-1185">Reference proteome</keyword>
<reference evidence="2 3" key="1">
    <citation type="journal article" date="2012" name="Eukaryot. Cell">
        <title>Genome sequence of the Trichosporon asahii environmental strain CBS 8904.</title>
        <authorList>
            <person name="Yang R.Y."/>
            <person name="Li H.T."/>
            <person name="Zhu H."/>
            <person name="Zhou G.P."/>
            <person name="Wang M."/>
            <person name="Wang L."/>
        </authorList>
    </citation>
    <scope>NUCLEOTIDE SEQUENCE [LARGE SCALE GENOMIC DNA]</scope>
    <source>
        <strain evidence="2 3">CBS 8904</strain>
    </source>
</reference>
<feature type="compositionally biased region" description="Basic and acidic residues" evidence="1">
    <location>
        <begin position="126"/>
        <end position="146"/>
    </location>
</feature>
<evidence type="ECO:0000313" key="3">
    <source>
        <dbReference type="Proteomes" id="UP000006757"/>
    </source>
</evidence>
<feature type="compositionally biased region" description="Low complexity" evidence="1">
    <location>
        <begin position="9"/>
        <end position="26"/>
    </location>
</feature>
<dbReference type="OrthoDB" id="20835at2759"/>
<dbReference type="PANTHER" id="PTHR34066:SF1">
    <property type="entry name" value="DUF1764 FAMILY PROTEIN"/>
    <property type="match status" value="1"/>
</dbReference>
<dbReference type="EMBL" id="AMBO01000286">
    <property type="protein sequence ID" value="EKD02421.1"/>
    <property type="molecule type" value="Genomic_DNA"/>
</dbReference>
<name>K1VP66_TRIAC</name>
<dbReference type="eggNOG" id="ENOG502SCT1">
    <property type="taxonomic scope" value="Eukaryota"/>
</dbReference>
<organism evidence="2 3">
    <name type="scientific">Trichosporon asahii var. asahii (strain CBS 8904)</name>
    <name type="common">Yeast</name>
    <dbReference type="NCBI Taxonomy" id="1220162"/>
    <lineage>
        <taxon>Eukaryota</taxon>
        <taxon>Fungi</taxon>
        <taxon>Dikarya</taxon>
        <taxon>Basidiomycota</taxon>
        <taxon>Agaricomycotina</taxon>
        <taxon>Tremellomycetes</taxon>
        <taxon>Trichosporonales</taxon>
        <taxon>Trichosporonaceae</taxon>
        <taxon>Trichosporon</taxon>
    </lineage>
</organism>
<feature type="compositionally biased region" description="Low complexity" evidence="1">
    <location>
        <begin position="37"/>
        <end position="46"/>
    </location>
</feature>
<dbReference type="InParanoid" id="K1VP66"/>
<comment type="caution">
    <text evidence="2">The sequence shown here is derived from an EMBL/GenBank/DDBJ whole genome shotgun (WGS) entry which is preliminary data.</text>
</comment>
<dbReference type="PANTHER" id="PTHR34066">
    <property type="entry name" value="GROWTH FACTOR 2"/>
    <property type="match status" value="1"/>
</dbReference>
<dbReference type="Proteomes" id="UP000006757">
    <property type="component" value="Unassembled WGS sequence"/>
</dbReference>
<sequence>MGKKDKKPATAVADTAADIDDIFAAPKKSKPAVAEQPSSSSKPSKSSSKDKSKSSEKSEKAEKKEKSDKKDKSEKKEKKRKSESEEPAKKKNKSERVVEEVVDPSLAVKAAVEKAKQKPVKAAKARGKEVEEDMAFRDSRGDAGRKRTEEGYLVFKEAELGIDPEAGGTPLCPFDCECCF</sequence>